<proteinExistence type="predicted"/>
<dbReference type="AlphaFoldDB" id="A0AA88MTA4"/>
<evidence type="ECO:0000256" key="1">
    <source>
        <dbReference type="SAM" id="MobiDB-lite"/>
    </source>
</evidence>
<name>A0AA88MTA4_CHASR</name>
<feature type="region of interest" description="Disordered" evidence="1">
    <location>
        <begin position="1"/>
        <end position="60"/>
    </location>
</feature>
<comment type="caution">
    <text evidence="2">The sequence shown here is derived from an EMBL/GenBank/DDBJ whole genome shotgun (WGS) entry which is preliminary data.</text>
</comment>
<dbReference type="EMBL" id="JAUPFM010000008">
    <property type="protein sequence ID" value="KAK2844219.1"/>
    <property type="molecule type" value="Genomic_DNA"/>
</dbReference>
<feature type="compositionally biased region" description="Polar residues" evidence="1">
    <location>
        <begin position="19"/>
        <end position="28"/>
    </location>
</feature>
<dbReference type="Proteomes" id="UP001187415">
    <property type="component" value="Unassembled WGS sequence"/>
</dbReference>
<gene>
    <name evidence="2" type="ORF">Q5P01_010878</name>
</gene>
<sequence>MSEATCTGSCHTSAEARVSSVNRGNISDTMLDAKQTPDAGQKSGMGTGGRAWGMLGNEIR</sequence>
<evidence type="ECO:0000313" key="3">
    <source>
        <dbReference type="Proteomes" id="UP001187415"/>
    </source>
</evidence>
<accession>A0AA88MTA4</accession>
<feature type="compositionally biased region" description="Polar residues" evidence="1">
    <location>
        <begin position="1"/>
        <end position="12"/>
    </location>
</feature>
<keyword evidence="3" id="KW-1185">Reference proteome</keyword>
<organism evidence="2 3">
    <name type="scientific">Channa striata</name>
    <name type="common">Snakehead murrel</name>
    <name type="synonym">Ophicephalus striatus</name>
    <dbReference type="NCBI Taxonomy" id="64152"/>
    <lineage>
        <taxon>Eukaryota</taxon>
        <taxon>Metazoa</taxon>
        <taxon>Chordata</taxon>
        <taxon>Craniata</taxon>
        <taxon>Vertebrata</taxon>
        <taxon>Euteleostomi</taxon>
        <taxon>Actinopterygii</taxon>
        <taxon>Neopterygii</taxon>
        <taxon>Teleostei</taxon>
        <taxon>Neoteleostei</taxon>
        <taxon>Acanthomorphata</taxon>
        <taxon>Anabantaria</taxon>
        <taxon>Anabantiformes</taxon>
        <taxon>Channoidei</taxon>
        <taxon>Channidae</taxon>
        <taxon>Channa</taxon>
    </lineage>
</organism>
<protein>
    <submittedName>
        <fullName evidence="2">Uncharacterized protein</fullName>
    </submittedName>
</protein>
<reference evidence="2" key="1">
    <citation type="submission" date="2023-07" db="EMBL/GenBank/DDBJ databases">
        <title>Chromosome-level Genome Assembly of Striped Snakehead (Channa striata).</title>
        <authorList>
            <person name="Liu H."/>
        </authorList>
    </citation>
    <scope>NUCLEOTIDE SEQUENCE</scope>
    <source>
        <strain evidence="2">Gz</strain>
        <tissue evidence="2">Muscle</tissue>
    </source>
</reference>
<evidence type="ECO:0000313" key="2">
    <source>
        <dbReference type="EMBL" id="KAK2844219.1"/>
    </source>
</evidence>